<sequence length="1220" mass="133169">MKKLKFSVLLAFAGTICFLISNNLEFQNDFQEKKQAKIKTVKKSITVGETRYDGPEKFAYYHSAVRAGQDDLNQPLEYPQYEPNHKIKELLKAKRNVSNKSNARAADATFTERGPSNVPGRTRAILIDPDDPTQATWFAGNVSGGIWKTTNSGESWTEIAPDLDNMAIVTLAMSEANTDVIYAGTGEGFVFGGTFILNGDGIYKTTDKGTTWNVLASTLNSEFQNVSRIIVDPTDENIVIASTSGYKAIGGGAEAFGAVMRSTDGGTTWTKVFETDAPVQQIIAAPSDFNRQYCTVADGGAVYRSDDAGLTWNKKSTGMNRTGRVELGISYSDPAKVFASAEGNASGTGTDLYVTENGGESWGLVETLFEGTQISLLNEQGWYDNAVLVNPFNDDKVYVAGVGIYLVEVDTDNISTGTAYNVDTDETEFLDLVDFSASAAGGTLEVGTNANETTVEVRFGAGKSQKAHRFLVPEGQGSGVPDANYSYTDYVDVPFEVWDVDNNRQLMVSFRDQQRNGTFELINRNTDGDPSTHSREYIYINDVDYDPNNASTDIAVDGGHVFNQMYFFWPFLVNGENWTPELFDDSKVTIAFESFEVYPSQLTTVSDGRGEYDGKNTFEFVFLSLGRVEGVHVDHHWMIPLITDESNQEFSILNGNDGGIYITKPAVDPGTVEGDWIWSSSGYNTMQFYGADKVAGEDRYWGGAQDNGTWLTPVGETASSTSPYLFVIGGDGFEAVTHYTIPGKMVGGSQFNGFFGTEDNWQTSYNAQAGLGGNGPFVSRLSAAYQDPDVIFTVESSGVYKSVDFGRSWKEIPIVEGWGFWSGIDVEVSKADPRIVWAGGRMTNTGNIFVSTDGGESFEAVPNFDNIGLATGLYSHPTQDSTAFVVFSVANSPKILKTTNLGETWEDISGFSAGSTSVGFPDVAVFAVQAMPYDEDVIWAGTEIGLFETVDGGANWALVDQFPSVTIWDLSIRDGQVVIATHGRGVWSAHIDELDSFTPPEVALSPVLNSIERSITEIGISLSINLRSNYDSSFIFANSEKVVSIESNSSPSINELSFVVSGGTYEIQGIAYSNGIPYFTARNSFSFLEDEDLDGFNYIEDCDDLNANINPDAEDIPDNDIDEDCDGLSIVTSTLESKGSSVNMFPVPATDNLNVSIYNTFKGTVTIQLISVNGKTLYTDSFEHSRQSERFIDISNYKKGIYFVRISDNASTLTRRVVIE</sequence>
<dbReference type="KEGG" id="fuv:JR347_02625"/>
<dbReference type="Pfam" id="PF18962">
    <property type="entry name" value="Por_Secre_tail"/>
    <property type="match status" value="1"/>
</dbReference>
<gene>
    <name evidence="5" type="ORF">JR347_02625</name>
</gene>
<name>A0A974WGC2_9BACT</name>
<feature type="domain" description="Secretion system C-terminal sorting" evidence="4">
    <location>
        <begin position="1144"/>
        <end position="1219"/>
    </location>
</feature>
<organism evidence="5 6">
    <name type="scientific">Fulvivirga lutea</name>
    <dbReference type="NCBI Taxonomy" id="2810512"/>
    <lineage>
        <taxon>Bacteria</taxon>
        <taxon>Pseudomonadati</taxon>
        <taxon>Bacteroidota</taxon>
        <taxon>Cytophagia</taxon>
        <taxon>Cytophagales</taxon>
        <taxon>Fulvivirgaceae</taxon>
        <taxon>Fulvivirga</taxon>
    </lineage>
</organism>
<dbReference type="Pfam" id="PF15902">
    <property type="entry name" value="Sortilin-Vps10"/>
    <property type="match status" value="1"/>
</dbReference>
<evidence type="ECO:0000256" key="2">
    <source>
        <dbReference type="SAM" id="SignalP"/>
    </source>
</evidence>
<dbReference type="EMBL" id="CP070608">
    <property type="protein sequence ID" value="QSE97994.1"/>
    <property type="molecule type" value="Genomic_DNA"/>
</dbReference>
<protein>
    <submittedName>
        <fullName evidence="5">T9SS type A sorting domain-containing protein</fullName>
    </submittedName>
</protein>
<keyword evidence="1" id="KW-0677">Repeat</keyword>
<proteinExistence type="predicted"/>
<dbReference type="PANTHER" id="PTHR43739:SF5">
    <property type="entry name" value="EXO-ALPHA-SIALIDASE"/>
    <property type="match status" value="1"/>
</dbReference>
<dbReference type="GO" id="GO:0010411">
    <property type="term" value="P:xyloglucan metabolic process"/>
    <property type="evidence" value="ECO:0007669"/>
    <property type="project" value="TreeGrafter"/>
</dbReference>
<keyword evidence="6" id="KW-1185">Reference proteome</keyword>
<accession>A0A974WGC2</accession>
<keyword evidence="2" id="KW-0732">Signal</keyword>
<dbReference type="NCBIfam" id="TIGR04183">
    <property type="entry name" value="Por_Secre_tail"/>
    <property type="match status" value="1"/>
</dbReference>
<dbReference type="RefSeq" id="WP_205722502.1">
    <property type="nucleotide sequence ID" value="NZ_CP070608.1"/>
</dbReference>
<dbReference type="InterPro" id="IPR031778">
    <property type="entry name" value="Sortilin_N"/>
</dbReference>
<reference evidence="5" key="1">
    <citation type="submission" date="2021-02" db="EMBL/GenBank/DDBJ databases">
        <title>Fulvivirga sp. S481 isolated from sea water.</title>
        <authorList>
            <person name="Bae S.S."/>
            <person name="Baek K."/>
        </authorList>
    </citation>
    <scope>NUCLEOTIDE SEQUENCE</scope>
    <source>
        <strain evidence="5">S481</strain>
    </source>
</reference>
<evidence type="ECO:0000259" key="4">
    <source>
        <dbReference type="Pfam" id="PF18962"/>
    </source>
</evidence>
<dbReference type="PANTHER" id="PTHR43739">
    <property type="entry name" value="XYLOGLUCANASE (EUROFUNG)"/>
    <property type="match status" value="1"/>
</dbReference>
<feature type="chain" id="PRO_5037363437" evidence="2">
    <location>
        <begin position="22"/>
        <end position="1220"/>
    </location>
</feature>
<dbReference type="InterPro" id="IPR026444">
    <property type="entry name" value="Secre_tail"/>
</dbReference>
<evidence type="ECO:0000259" key="3">
    <source>
        <dbReference type="Pfam" id="PF15902"/>
    </source>
</evidence>
<feature type="signal peptide" evidence="2">
    <location>
        <begin position="1"/>
        <end position="21"/>
    </location>
</feature>
<evidence type="ECO:0000313" key="6">
    <source>
        <dbReference type="Proteomes" id="UP000662783"/>
    </source>
</evidence>
<evidence type="ECO:0000313" key="5">
    <source>
        <dbReference type="EMBL" id="QSE97994.1"/>
    </source>
</evidence>
<dbReference type="Gene3D" id="2.130.10.10">
    <property type="entry name" value="YVTN repeat-like/Quinoprotein amine dehydrogenase"/>
    <property type="match status" value="4"/>
</dbReference>
<dbReference type="SUPFAM" id="SSF110296">
    <property type="entry name" value="Oligoxyloglucan reducing end-specific cellobiohydrolase"/>
    <property type="match status" value="2"/>
</dbReference>
<dbReference type="AlphaFoldDB" id="A0A974WGC2"/>
<dbReference type="Proteomes" id="UP000662783">
    <property type="component" value="Chromosome"/>
</dbReference>
<dbReference type="InterPro" id="IPR015943">
    <property type="entry name" value="WD40/YVTN_repeat-like_dom_sf"/>
</dbReference>
<evidence type="ECO:0000256" key="1">
    <source>
        <dbReference type="ARBA" id="ARBA00022737"/>
    </source>
</evidence>
<feature type="domain" description="Sortilin N-terminal" evidence="3">
    <location>
        <begin position="258"/>
        <end position="369"/>
    </location>
</feature>
<dbReference type="InterPro" id="IPR052025">
    <property type="entry name" value="Xyloglucanase_GH74"/>
</dbReference>